<dbReference type="InterPro" id="IPR025992">
    <property type="entry name" value="Haem-bd"/>
</dbReference>
<name>A0ABT0TRC8_9FLAO</name>
<dbReference type="RefSeq" id="WP_250593231.1">
    <property type="nucleotide sequence ID" value="NZ_JAMLJM010000009.1"/>
</dbReference>
<protein>
    <submittedName>
        <fullName evidence="3">Heme-binding domain-containing protein</fullName>
    </submittedName>
</protein>
<dbReference type="EMBL" id="JAMLJM010000009">
    <property type="protein sequence ID" value="MCL9809836.1"/>
    <property type="molecule type" value="Genomic_DNA"/>
</dbReference>
<feature type="signal peptide" evidence="1">
    <location>
        <begin position="1"/>
        <end position="27"/>
    </location>
</feature>
<keyword evidence="4" id="KW-1185">Reference proteome</keyword>
<proteinExistence type="predicted"/>
<accession>A0ABT0TRC8</accession>
<sequence>MKKRLKKVGIALFLVLIAIQFYQPALNQSSGQDYTNDFLITTKAPKNISKLIQTSCYDCHSNNTKYLWYDYIQPARMLVEAHISNGKKELNFNEFGSYSNRKQQSKLEAIGKQTKSGDMPLKSYTLLHHDAVLNETQRQEIIHWINSIQENSSSSVN</sequence>
<feature type="domain" description="Haem-binding" evidence="2">
    <location>
        <begin position="13"/>
        <end position="149"/>
    </location>
</feature>
<comment type="caution">
    <text evidence="3">The sequence shown here is derived from an EMBL/GenBank/DDBJ whole genome shotgun (WGS) entry which is preliminary data.</text>
</comment>
<reference evidence="3 4" key="1">
    <citation type="submission" date="2022-05" db="EMBL/GenBank/DDBJ databases">
        <title>Flavobacterium sp., isolated from activated sludge.</title>
        <authorList>
            <person name="Ran Q."/>
        </authorList>
    </citation>
    <scope>NUCLEOTIDE SEQUENCE [LARGE SCALE GENOMIC DNA]</scope>
    <source>
        <strain evidence="3 4">HXWNR70</strain>
    </source>
</reference>
<evidence type="ECO:0000259" key="2">
    <source>
        <dbReference type="SMART" id="SM01235"/>
    </source>
</evidence>
<evidence type="ECO:0000256" key="1">
    <source>
        <dbReference type="SAM" id="SignalP"/>
    </source>
</evidence>
<organism evidence="3 4">
    <name type="scientific">Flavobacterium luminosum</name>
    <dbReference type="NCBI Taxonomy" id="2949086"/>
    <lineage>
        <taxon>Bacteria</taxon>
        <taxon>Pseudomonadati</taxon>
        <taxon>Bacteroidota</taxon>
        <taxon>Flavobacteriia</taxon>
        <taxon>Flavobacteriales</taxon>
        <taxon>Flavobacteriaceae</taxon>
        <taxon>Flavobacterium</taxon>
    </lineage>
</organism>
<evidence type="ECO:0000313" key="3">
    <source>
        <dbReference type="EMBL" id="MCL9809836.1"/>
    </source>
</evidence>
<feature type="chain" id="PRO_5046586666" evidence="1">
    <location>
        <begin position="28"/>
        <end position="157"/>
    </location>
</feature>
<dbReference type="SMART" id="SM01235">
    <property type="entry name" value="Haem_bd"/>
    <property type="match status" value="1"/>
</dbReference>
<dbReference type="Proteomes" id="UP001317191">
    <property type="component" value="Unassembled WGS sequence"/>
</dbReference>
<keyword evidence="1" id="KW-0732">Signal</keyword>
<evidence type="ECO:0000313" key="4">
    <source>
        <dbReference type="Proteomes" id="UP001317191"/>
    </source>
</evidence>
<gene>
    <name evidence="3" type="ORF">NAT50_10755</name>
</gene>
<dbReference type="Pfam" id="PF14376">
    <property type="entry name" value="Haem_bd"/>
    <property type="match status" value="1"/>
</dbReference>